<dbReference type="PROSITE" id="PS51257">
    <property type="entry name" value="PROKAR_LIPOPROTEIN"/>
    <property type="match status" value="1"/>
</dbReference>
<dbReference type="EMBL" id="VDUZ01000012">
    <property type="protein sequence ID" value="TXL75979.1"/>
    <property type="molecule type" value="Genomic_DNA"/>
</dbReference>
<name>A0A5C8PP68_9HYPH</name>
<sequence>MLKGLCAALLTCALAGACTVRETRTVVVPAGADTVCQGYGFTPGTTGYDNCVVREADARRRGRMAADYTESALVTDSQAACYSYGLTPGTTPYDRCVSYEINARRYR</sequence>
<dbReference type="AlphaFoldDB" id="A0A5C8PP68"/>
<keyword evidence="3" id="KW-1185">Reference proteome</keyword>
<evidence type="ECO:0008006" key="4">
    <source>
        <dbReference type="Google" id="ProtNLM"/>
    </source>
</evidence>
<dbReference type="Proteomes" id="UP000321638">
    <property type="component" value="Unassembled WGS sequence"/>
</dbReference>
<organism evidence="2 3">
    <name type="scientific">Vineibacter terrae</name>
    <dbReference type="NCBI Taxonomy" id="2586908"/>
    <lineage>
        <taxon>Bacteria</taxon>
        <taxon>Pseudomonadati</taxon>
        <taxon>Pseudomonadota</taxon>
        <taxon>Alphaproteobacteria</taxon>
        <taxon>Hyphomicrobiales</taxon>
        <taxon>Vineibacter</taxon>
    </lineage>
</organism>
<evidence type="ECO:0000256" key="1">
    <source>
        <dbReference type="SAM" id="SignalP"/>
    </source>
</evidence>
<comment type="caution">
    <text evidence="2">The sequence shown here is derived from an EMBL/GenBank/DDBJ whole genome shotgun (WGS) entry which is preliminary data.</text>
</comment>
<evidence type="ECO:0000313" key="2">
    <source>
        <dbReference type="EMBL" id="TXL75979.1"/>
    </source>
</evidence>
<gene>
    <name evidence="2" type="ORF">FHP25_12865</name>
</gene>
<feature type="chain" id="PRO_5023140757" description="Lipoprotein" evidence="1">
    <location>
        <begin position="18"/>
        <end position="107"/>
    </location>
</feature>
<accession>A0A5C8PP68</accession>
<evidence type="ECO:0000313" key="3">
    <source>
        <dbReference type="Proteomes" id="UP000321638"/>
    </source>
</evidence>
<proteinExistence type="predicted"/>
<dbReference type="OrthoDB" id="7376469at2"/>
<keyword evidence="1" id="KW-0732">Signal</keyword>
<feature type="signal peptide" evidence="1">
    <location>
        <begin position="1"/>
        <end position="17"/>
    </location>
</feature>
<dbReference type="RefSeq" id="WP_147847340.1">
    <property type="nucleotide sequence ID" value="NZ_VDUZ01000012.1"/>
</dbReference>
<reference evidence="2 3" key="1">
    <citation type="submission" date="2019-06" db="EMBL/GenBank/DDBJ databases">
        <title>New taxonomy in bacterial strain CC-CFT640, isolated from vineyard.</title>
        <authorList>
            <person name="Lin S.-Y."/>
            <person name="Tsai C.-F."/>
            <person name="Young C.-C."/>
        </authorList>
    </citation>
    <scope>NUCLEOTIDE SEQUENCE [LARGE SCALE GENOMIC DNA]</scope>
    <source>
        <strain evidence="2 3">CC-CFT640</strain>
    </source>
</reference>
<protein>
    <recommendedName>
        <fullName evidence="4">Lipoprotein</fullName>
    </recommendedName>
</protein>